<dbReference type="OrthoDB" id="7698710at2759"/>
<keyword evidence="3" id="KW-1185">Reference proteome</keyword>
<dbReference type="Pfam" id="PF21788">
    <property type="entry name" value="TNP-like_GBD"/>
    <property type="match status" value="1"/>
</dbReference>
<comment type="caution">
    <text evidence="2">The sequence shown here is derived from an EMBL/GenBank/DDBJ whole genome shotgun (WGS) entry which is preliminary data.</text>
</comment>
<organism evidence="2 3">
    <name type="scientific">Araneus ventricosus</name>
    <name type="common">Orbweaver spider</name>
    <name type="synonym">Epeira ventricosa</name>
    <dbReference type="NCBI Taxonomy" id="182803"/>
    <lineage>
        <taxon>Eukaryota</taxon>
        <taxon>Metazoa</taxon>
        <taxon>Ecdysozoa</taxon>
        <taxon>Arthropoda</taxon>
        <taxon>Chelicerata</taxon>
        <taxon>Arachnida</taxon>
        <taxon>Araneae</taxon>
        <taxon>Araneomorphae</taxon>
        <taxon>Entelegynae</taxon>
        <taxon>Araneoidea</taxon>
        <taxon>Araneidae</taxon>
        <taxon>Araneus</taxon>
    </lineage>
</organism>
<accession>A0A4Y2KM24</accession>
<reference evidence="2 3" key="1">
    <citation type="journal article" date="2019" name="Sci. Rep.">
        <title>Orb-weaving spider Araneus ventricosus genome elucidates the spidroin gene catalogue.</title>
        <authorList>
            <person name="Kono N."/>
            <person name="Nakamura H."/>
            <person name="Ohtoshi R."/>
            <person name="Moran D.A.P."/>
            <person name="Shinohara A."/>
            <person name="Yoshida Y."/>
            <person name="Fujiwara M."/>
            <person name="Mori M."/>
            <person name="Tomita M."/>
            <person name="Arakawa K."/>
        </authorList>
    </citation>
    <scope>NUCLEOTIDE SEQUENCE [LARGE SCALE GENOMIC DNA]</scope>
</reference>
<evidence type="ECO:0000259" key="1">
    <source>
        <dbReference type="Pfam" id="PF21788"/>
    </source>
</evidence>
<gene>
    <name evidence="2" type="ORF">AVEN_114386_1</name>
</gene>
<evidence type="ECO:0000313" key="3">
    <source>
        <dbReference type="Proteomes" id="UP000499080"/>
    </source>
</evidence>
<dbReference type="AlphaFoldDB" id="A0A4Y2KM24"/>
<sequence length="186" mass="20879">MSESEKLCGRSSSEMSIKPGYTYATDLDCVDGFTTVKQDYKENPPFATQALVFMSRGIVKNWKQELSACRKLTQKHIEVSYLKKMNVKVAAQVLSHSVASALRLYVASKNIESNAIETTHFILKMDKLFDTVNSMTLKHEKNELCAVTKDSCHEGFGKIWCLGLKSAIYTHADGKKLFQLVRTDGL</sequence>
<dbReference type="Proteomes" id="UP000499080">
    <property type="component" value="Unassembled WGS sequence"/>
</dbReference>
<name>A0A4Y2KM24_ARAVE</name>
<dbReference type="EMBL" id="BGPR01004794">
    <property type="protein sequence ID" value="GBN03421.1"/>
    <property type="molecule type" value="Genomic_DNA"/>
</dbReference>
<protein>
    <recommendedName>
        <fullName evidence="1">Transposable element P transposase-like GTP-binding insertion domain-containing protein</fullName>
    </recommendedName>
</protein>
<feature type="domain" description="Transposable element P transposase-like GTP-binding insertion" evidence="1">
    <location>
        <begin position="63"/>
        <end position="139"/>
    </location>
</feature>
<proteinExistence type="predicted"/>
<dbReference type="InterPro" id="IPR048366">
    <property type="entry name" value="TNP-like_GBD"/>
</dbReference>
<evidence type="ECO:0000313" key="2">
    <source>
        <dbReference type="EMBL" id="GBN03421.1"/>
    </source>
</evidence>